<dbReference type="GO" id="GO:0016787">
    <property type="term" value="F:hydrolase activity"/>
    <property type="evidence" value="ECO:0007669"/>
    <property type="project" value="UniProtKB-KW"/>
</dbReference>
<evidence type="ECO:0000256" key="2">
    <source>
        <dbReference type="ARBA" id="ARBA00022649"/>
    </source>
</evidence>
<protein>
    <recommendedName>
        <fullName evidence="8">Ribonuclease VapC</fullName>
        <shortName evidence="8">RNase VapC</shortName>
        <ecNumber evidence="8">3.1.-.-</ecNumber>
    </recommendedName>
    <alternativeName>
        <fullName evidence="8">Toxin VapC</fullName>
    </alternativeName>
</protein>
<keyword evidence="5 8" id="KW-0378">Hydrolase</keyword>
<evidence type="ECO:0000256" key="7">
    <source>
        <dbReference type="ARBA" id="ARBA00038093"/>
    </source>
</evidence>
<comment type="caution">
    <text evidence="10">The sequence shown here is derived from an EMBL/GenBank/DDBJ whole genome shotgun (WGS) entry which is preliminary data.</text>
</comment>
<proteinExistence type="inferred from homology"/>
<organism evidence="10 11">
    <name type="scientific">Nocardia puris</name>
    <dbReference type="NCBI Taxonomy" id="208602"/>
    <lineage>
        <taxon>Bacteria</taxon>
        <taxon>Bacillati</taxon>
        <taxon>Actinomycetota</taxon>
        <taxon>Actinomycetes</taxon>
        <taxon>Mycobacteriales</taxon>
        <taxon>Nocardiaceae</taxon>
        <taxon>Nocardia</taxon>
    </lineage>
</organism>
<comment type="similarity">
    <text evidence="7 8">Belongs to the PINc/VapC protein family.</text>
</comment>
<feature type="binding site" evidence="8">
    <location>
        <position position="8"/>
    </location>
    <ligand>
        <name>Mg(2+)</name>
        <dbReference type="ChEBI" id="CHEBI:18420"/>
    </ligand>
</feature>
<dbReference type="InterPro" id="IPR029060">
    <property type="entry name" value="PIN-like_dom_sf"/>
</dbReference>
<dbReference type="EMBL" id="QNRE01000001">
    <property type="protein sequence ID" value="RBO96579.1"/>
    <property type="molecule type" value="Genomic_DNA"/>
</dbReference>
<dbReference type="GO" id="GO:0004540">
    <property type="term" value="F:RNA nuclease activity"/>
    <property type="evidence" value="ECO:0007669"/>
    <property type="project" value="InterPro"/>
</dbReference>
<evidence type="ECO:0000259" key="9">
    <source>
        <dbReference type="Pfam" id="PF01850"/>
    </source>
</evidence>
<keyword evidence="3 8" id="KW-0540">Nuclease</keyword>
<dbReference type="PANTHER" id="PTHR33653">
    <property type="entry name" value="RIBONUCLEASE VAPC2"/>
    <property type="match status" value="1"/>
</dbReference>
<dbReference type="InterPro" id="IPR022907">
    <property type="entry name" value="VapC_family"/>
</dbReference>
<keyword evidence="4 8" id="KW-0479">Metal-binding</keyword>
<dbReference type="SUPFAM" id="SSF88723">
    <property type="entry name" value="PIN domain-like"/>
    <property type="match status" value="1"/>
</dbReference>
<dbReference type="InterPro" id="IPR002716">
    <property type="entry name" value="PIN_dom"/>
</dbReference>
<dbReference type="Gene3D" id="3.40.50.1010">
    <property type="entry name" value="5'-nuclease"/>
    <property type="match status" value="1"/>
</dbReference>
<evidence type="ECO:0000313" key="10">
    <source>
        <dbReference type="EMBL" id="RBO96579.1"/>
    </source>
</evidence>
<dbReference type="InterPro" id="IPR050556">
    <property type="entry name" value="Type_II_TA_system_RNase"/>
</dbReference>
<dbReference type="AlphaFoldDB" id="A0A366E458"/>
<dbReference type="CDD" id="cd18746">
    <property type="entry name" value="PIN_VapC4-5_FitB-like"/>
    <property type="match status" value="1"/>
</dbReference>
<dbReference type="PANTHER" id="PTHR33653:SF1">
    <property type="entry name" value="RIBONUCLEASE VAPC2"/>
    <property type="match status" value="1"/>
</dbReference>
<sequence>MVTGYLLDTCAVSEWVRPRPNPGLVRWLDEADEDRLHLSVLTLGEIRTGIERLDDSVRKRQLVEWLTVALVERFSGRLLPVDETVAQMWGRVLGRAHSAGRAIAPADALLAATAESYELEVVTRNVRDFEAVGATVVCPWE</sequence>
<dbReference type="HAMAP" id="MF_00265">
    <property type="entry name" value="VapC_Nob1"/>
    <property type="match status" value="1"/>
</dbReference>
<feature type="binding site" evidence="8">
    <location>
        <position position="107"/>
    </location>
    <ligand>
        <name>Mg(2+)</name>
        <dbReference type="ChEBI" id="CHEBI:18420"/>
    </ligand>
</feature>
<accession>A0A366E458</accession>
<evidence type="ECO:0000313" key="11">
    <source>
        <dbReference type="Proteomes" id="UP000252586"/>
    </source>
</evidence>
<keyword evidence="6 8" id="KW-0460">Magnesium</keyword>
<dbReference type="OrthoDB" id="9804823at2"/>
<dbReference type="EC" id="3.1.-.-" evidence="8"/>
<evidence type="ECO:0000256" key="6">
    <source>
        <dbReference type="ARBA" id="ARBA00022842"/>
    </source>
</evidence>
<keyword evidence="2 8" id="KW-1277">Toxin-antitoxin system</keyword>
<evidence type="ECO:0000256" key="8">
    <source>
        <dbReference type="HAMAP-Rule" id="MF_00265"/>
    </source>
</evidence>
<keyword evidence="11" id="KW-1185">Reference proteome</keyword>
<comment type="function">
    <text evidence="8">Toxic component of a toxin-antitoxin (TA) system. An RNase.</text>
</comment>
<dbReference type="Proteomes" id="UP000252586">
    <property type="component" value="Unassembled WGS sequence"/>
</dbReference>
<comment type="cofactor">
    <cofactor evidence="1 8">
        <name>Mg(2+)</name>
        <dbReference type="ChEBI" id="CHEBI:18420"/>
    </cofactor>
</comment>
<evidence type="ECO:0000256" key="3">
    <source>
        <dbReference type="ARBA" id="ARBA00022722"/>
    </source>
</evidence>
<dbReference type="GO" id="GO:0000287">
    <property type="term" value="F:magnesium ion binding"/>
    <property type="evidence" value="ECO:0007669"/>
    <property type="project" value="UniProtKB-UniRule"/>
</dbReference>
<evidence type="ECO:0000256" key="4">
    <source>
        <dbReference type="ARBA" id="ARBA00022723"/>
    </source>
</evidence>
<feature type="domain" description="PIN" evidence="9">
    <location>
        <begin position="5"/>
        <end position="132"/>
    </location>
</feature>
<dbReference type="STRING" id="1210090.GCA_001613185_05652"/>
<name>A0A366E458_9NOCA</name>
<keyword evidence="8" id="KW-0800">Toxin</keyword>
<reference evidence="10 11" key="1">
    <citation type="submission" date="2018-06" db="EMBL/GenBank/DDBJ databases">
        <title>Genomic Encyclopedia of Type Strains, Phase IV (KMG-IV): sequencing the most valuable type-strain genomes for metagenomic binning, comparative biology and taxonomic classification.</title>
        <authorList>
            <person name="Goeker M."/>
        </authorList>
    </citation>
    <scope>NUCLEOTIDE SEQUENCE [LARGE SCALE GENOMIC DNA]</scope>
    <source>
        <strain evidence="10 11">DSM 44599</strain>
    </source>
</reference>
<dbReference type="Pfam" id="PF01850">
    <property type="entry name" value="PIN"/>
    <property type="match status" value="1"/>
</dbReference>
<evidence type="ECO:0000256" key="5">
    <source>
        <dbReference type="ARBA" id="ARBA00022801"/>
    </source>
</evidence>
<gene>
    <name evidence="8" type="primary">vapC</name>
    <name evidence="10" type="ORF">DFR74_101594</name>
</gene>
<evidence type="ECO:0000256" key="1">
    <source>
        <dbReference type="ARBA" id="ARBA00001946"/>
    </source>
</evidence>
<dbReference type="GO" id="GO:0090729">
    <property type="term" value="F:toxin activity"/>
    <property type="evidence" value="ECO:0007669"/>
    <property type="project" value="UniProtKB-KW"/>
</dbReference>